<organism evidence="2 3">
    <name type="scientific">Corchorus olitorius</name>
    <dbReference type="NCBI Taxonomy" id="93759"/>
    <lineage>
        <taxon>Eukaryota</taxon>
        <taxon>Viridiplantae</taxon>
        <taxon>Streptophyta</taxon>
        <taxon>Embryophyta</taxon>
        <taxon>Tracheophyta</taxon>
        <taxon>Spermatophyta</taxon>
        <taxon>Magnoliopsida</taxon>
        <taxon>eudicotyledons</taxon>
        <taxon>Gunneridae</taxon>
        <taxon>Pentapetalae</taxon>
        <taxon>rosids</taxon>
        <taxon>malvids</taxon>
        <taxon>Malvales</taxon>
        <taxon>Malvaceae</taxon>
        <taxon>Grewioideae</taxon>
        <taxon>Apeibeae</taxon>
        <taxon>Corchorus</taxon>
    </lineage>
</organism>
<comment type="caution">
    <text evidence="2">The sequence shown here is derived from an EMBL/GenBank/DDBJ whole genome shotgun (WGS) entry which is preliminary data.</text>
</comment>
<keyword evidence="3" id="KW-1185">Reference proteome</keyword>
<feature type="non-terminal residue" evidence="2">
    <location>
        <position position="68"/>
    </location>
</feature>
<feature type="region of interest" description="Disordered" evidence="1">
    <location>
        <begin position="1"/>
        <end position="68"/>
    </location>
</feature>
<reference evidence="3" key="1">
    <citation type="submission" date="2013-09" db="EMBL/GenBank/DDBJ databases">
        <title>Corchorus olitorius genome sequencing.</title>
        <authorList>
            <person name="Alam M."/>
            <person name="Haque M.S."/>
            <person name="Islam M.S."/>
            <person name="Emdad E.M."/>
            <person name="Islam M.M."/>
            <person name="Ahmed B."/>
            <person name="Halim A."/>
            <person name="Hossen Q.M.M."/>
            <person name="Hossain M.Z."/>
            <person name="Ahmed R."/>
            <person name="Khan M.M."/>
            <person name="Islam R."/>
            <person name="Rashid M.M."/>
            <person name="Khan S.A."/>
            <person name="Rahman M.S."/>
            <person name="Alam M."/>
            <person name="Yahiya A.S."/>
            <person name="Khan M.S."/>
            <person name="Azam M.S."/>
            <person name="Haque T."/>
            <person name="Lashkar M.Z.H."/>
            <person name="Akhand A.I."/>
            <person name="Morshed G."/>
            <person name="Roy S."/>
            <person name="Uddin K.S."/>
            <person name="Rabeya T."/>
            <person name="Hossain A.S."/>
            <person name="Chowdhury A."/>
            <person name="Snigdha A.R."/>
            <person name="Mortoza M.S."/>
            <person name="Matin S.A."/>
            <person name="Hoque S.M.E."/>
            <person name="Islam M.K."/>
            <person name="Roy D.K."/>
            <person name="Haider R."/>
            <person name="Moosa M.M."/>
            <person name="Elias S.M."/>
            <person name="Hasan A.M."/>
            <person name="Jahan S."/>
            <person name="Shafiuddin M."/>
            <person name="Mahmood N."/>
            <person name="Shommy N.S."/>
        </authorList>
    </citation>
    <scope>NUCLEOTIDE SEQUENCE [LARGE SCALE GENOMIC DNA]</scope>
    <source>
        <strain evidence="3">cv. O-4</strain>
    </source>
</reference>
<sequence>KFGPFLLVKRKPRRNPADKEGKRVDGGDGPSSNRFNVLYEDSDTPQEAGEVREANVEAWSQGVTSKDK</sequence>
<evidence type="ECO:0000256" key="1">
    <source>
        <dbReference type="SAM" id="MobiDB-lite"/>
    </source>
</evidence>
<feature type="compositionally biased region" description="Basic and acidic residues" evidence="1">
    <location>
        <begin position="15"/>
        <end position="26"/>
    </location>
</feature>
<evidence type="ECO:0000313" key="2">
    <source>
        <dbReference type="EMBL" id="OMP14027.1"/>
    </source>
</evidence>
<evidence type="ECO:0000313" key="3">
    <source>
        <dbReference type="Proteomes" id="UP000187203"/>
    </source>
</evidence>
<proteinExistence type="predicted"/>
<feature type="non-terminal residue" evidence="2">
    <location>
        <position position="1"/>
    </location>
</feature>
<dbReference type="EMBL" id="AWUE01002392">
    <property type="protein sequence ID" value="OMP14027.1"/>
    <property type="molecule type" value="Genomic_DNA"/>
</dbReference>
<accession>A0A1R3L3Z4</accession>
<name>A0A1R3L3Z4_9ROSI</name>
<protein>
    <submittedName>
        <fullName evidence="2">Cellulose synthase A catalytic subunit 1</fullName>
    </submittedName>
</protein>
<dbReference type="Proteomes" id="UP000187203">
    <property type="component" value="Unassembled WGS sequence"/>
</dbReference>
<dbReference type="AlphaFoldDB" id="A0A1R3L3Z4"/>
<gene>
    <name evidence="2" type="ORF">COLO4_00405</name>
</gene>